<gene>
    <name evidence="3" type="ORF">DW116_13795</name>
</gene>
<name>A0A415CSG9_9FIRM</name>
<sequence>MHSLKPEGLYQEILTEYLTTYDQLTDKLERLDRRIEELASKEEYQEKVKHLSCFLGVKTQTALSTLVEVGDFKRFASAQQFASYRGLTPGEDVNGARI</sequence>
<dbReference type="GO" id="GO:0004803">
    <property type="term" value="F:transposase activity"/>
    <property type="evidence" value="ECO:0007669"/>
    <property type="project" value="InterPro"/>
</dbReference>
<proteinExistence type="predicted"/>
<dbReference type="Pfam" id="PF02371">
    <property type="entry name" value="Transposase_20"/>
    <property type="match status" value="1"/>
</dbReference>
<evidence type="ECO:0000313" key="3">
    <source>
        <dbReference type="EMBL" id="RHJ56716.1"/>
    </source>
</evidence>
<dbReference type="GO" id="GO:0003677">
    <property type="term" value="F:DNA binding"/>
    <property type="evidence" value="ECO:0007669"/>
    <property type="project" value="InterPro"/>
</dbReference>
<dbReference type="InterPro" id="IPR047650">
    <property type="entry name" value="Transpos_IS110"/>
</dbReference>
<protein>
    <recommendedName>
        <fullName evidence="2">Transposase IS116/IS110/IS902 C-terminal domain-containing protein</fullName>
    </recommendedName>
</protein>
<dbReference type="PANTHER" id="PTHR33055:SF3">
    <property type="entry name" value="PUTATIVE TRANSPOSASE FOR IS117-RELATED"/>
    <property type="match status" value="1"/>
</dbReference>
<dbReference type="EMBL" id="QRMI01000069">
    <property type="protein sequence ID" value="RHJ56716.1"/>
    <property type="molecule type" value="Genomic_DNA"/>
</dbReference>
<keyword evidence="1" id="KW-0175">Coiled coil</keyword>
<accession>A0A415CSG9</accession>
<dbReference type="InterPro" id="IPR003346">
    <property type="entry name" value="Transposase_20"/>
</dbReference>
<comment type="caution">
    <text evidence="3">The sequence shown here is derived from an EMBL/GenBank/DDBJ whole genome shotgun (WGS) entry which is preliminary data.</text>
</comment>
<evidence type="ECO:0000256" key="1">
    <source>
        <dbReference type="SAM" id="Coils"/>
    </source>
</evidence>
<dbReference type="PANTHER" id="PTHR33055">
    <property type="entry name" value="TRANSPOSASE FOR INSERTION SEQUENCE ELEMENT IS1111A"/>
    <property type="match status" value="1"/>
</dbReference>
<dbReference type="Proteomes" id="UP000285832">
    <property type="component" value="Unassembled WGS sequence"/>
</dbReference>
<evidence type="ECO:0000259" key="2">
    <source>
        <dbReference type="Pfam" id="PF02371"/>
    </source>
</evidence>
<organism evidence="3 4">
    <name type="scientific">[Ruminococcus] lactaris</name>
    <dbReference type="NCBI Taxonomy" id="46228"/>
    <lineage>
        <taxon>Bacteria</taxon>
        <taxon>Bacillati</taxon>
        <taxon>Bacillota</taxon>
        <taxon>Clostridia</taxon>
        <taxon>Lachnospirales</taxon>
        <taxon>Lachnospiraceae</taxon>
        <taxon>Mediterraneibacter</taxon>
    </lineage>
</organism>
<feature type="coiled-coil region" evidence="1">
    <location>
        <begin position="14"/>
        <end position="41"/>
    </location>
</feature>
<dbReference type="AlphaFoldDB" id="A0A415CSG9"/>
<evidence type="ECO:0000313" key="4">
    <source>
        <dbReference type="Proteomes" id="UP000285832"/>
    </source>
</evidence>
<dbReference type="GO" id="GO:0006313">
    <property type="term" value="P:DNA transposition"/>
    <property type="evidence" value="ECO:0007669"/>
    <property type="project" value="InterPro"/>
</dbReference>
<feature type="domain" description="Transposase IS116/IS110/IS902 C-terminal" evidence="2">
    <location>
        <begin position="54"/>
        <end position="92"/>
    </location>
</feature>
<reference evidence="3 4" key="1">
    <citation type="submission" date="2018-08" db="EMBL/GenBank/DDBJ databases">
        <title>A genome reference for cultivated species of the human gut microbiota.</title>
        <authorList>
            <person name="Zou Y."/>
            <person name="Xue W."/>
            <person name="Luo G."/>
        </authorList>
    </citation>
    <scope>NUCLEOTIDE SEQUENCE [LARGE SCALE GENOMIC DNA]</scope>
    <source>
        <strain evidence="3 4">AM09-9</strain>
    </source>
</reference>